<evidence type="ECO:0000256" key="2">
    <source>
        <dbReference type="ARBA" id="ARBA00022900"/>
    </source>
</evidence>
<dbReference type="InterPro" id="IPR036084">
    <property type="entry name" value="Ser_inhib-like_sf"/>
</dbReference>
<protein>
    <submittedName>
        <fullName evidence="5">Trypsin Inhibitor like cysteine rich domain protein</fullName>
    </submittedName>
</protein>
<keyword evidence="1" id="KW-0646">Protease inhibitor</keyword>
<dbReference type="SUPFAM" id="SSF57567">
    <property type="entry name" value="Serine protease inhibitors"/>
    <property type="match status" value="3"/>
</dbReference>
<dbReference type="InterPro" id="IPR051368">
    <property type="entry name" value="SerProtInhib-TIL_Domain"/>
</dbReference>
<dbReference type="EMBL" id="JOJR01011584">
    <property type="protein sequence ID" value="RCN25505.1"/>
    <property type="molecule type" value="Genomic_DNA"/>
</dbReference>
<name>A0A368F3L2_ANCCA</name>
<comment type="caution">
    <text evidence="5">The sequence shown here is derived from an EMBL/GenBank/DDBJ whole genome shotgun (WGS) entry which is preliminary data.</text>
</comment>
<feature type="domain" description="TIL" evidence="4">
    <location>
        <begin position="167"/>
        <end position="223"/>
    </location>
</feature>
<dbReference type="PANTHER" id="PTHR23259">
    <property type="entry name" value="RIDDLE"/>
    <property type="match status" value="1"/>
</dbReference>
<dbReference type="Gene3D" id="2.10.25.10">
    <property type="entry name" value="Laminin"/>
    <property type="match status" value="3"/>
</dbReference>
<dbReference type="InterPro" id="IPR002919">
    <property type="entry name" value="TIL_dom"/>
</dbReference>
<dbReference type="Proteomes" id="UP000252519">
    <property type="component" value="Unassembled WGS sequence"/>
</dbReference>
<dbReference type="STRING" id="29170.A0A368F3L2"/>
<reference evidence="5 6" key="1">
    <citation type="submission" date="2014-10" db="EMBL/GenBank/DDBJ databases">
        <title>Draft genome of the hookworm Ancylostoma caninum.</title>
        <authorList>
            <person name="Mitreva M."/>
        </authorList>
    </citation>
    <scope>NUCLEOTIDE SEQUENCE [LARGE SCALE GENOMIC DNA]</scope>
    <source>
        <strain evidence="5 6">Baltimore</strain>
    </source>
</reference>
<dbReference type="GO" id="GO:0004867">
    <property type="term" value="F:serine-type endopeptidase inhibitor activity"/>
    <property type="evidence" value="ECO:0007669"/>
    <property type="project" value="UniProtKB-KW"/>
</dbReference>
<keyword evidence="2" id="KW-0722">Serine protease inhibitor</keyword>
<evidence type="ECO:0000313" key="5">
    <source>
        <dbReference type="EMBL" id="RCN25505.1"/>
    </source>
</evidence>
<feature type="domain" description="TIL" evidence="4">
    <location>
        <begin position="13"/>
        <end position="69"/>
    </location>
</feature>
<feature type="non-terminal residue" evidence="5">
    <location>
        <position position="1"/>
    </location>
</feature>
<keyword evidence="6" id="KW-1185">Reference proteome</keyword>
<proteinExistence type="predicted"/>
<accession>A0A368F3L2</accession>
<keyword evidence="3" id="KW-1015">Disulfide bond</keyword>
<evidence type="ECO:0000256" key="1">
    <source>
        <dbReference type="ARBA" id="ARBA00022690"/>
    </source>
</evidence>
<gene>
    <name evidence="5" type="ORF">ANCCAN_28782</name>
</gene>
<dbReference type="OrthoDB" id="5912264at2759"/>
<organism evidence="5 6">
    <name type="scientific">Ancylostoma caninum</name>
    <name type="common">Dog hookworm</name>
    <dbReference type="NCBI Taxonomy" id="29170"/>
    <lineage>
        <taxon>Eukaryota</taxon>
        <taxon>Metazoa</taxon>
        <taxon>Ecdysozoa</taxon>
        <taxon>Nematoda</taxon>
        <taxon>Chromadorea</taxon>
        <taxon>Rhabditida</taxon>
        <taxon>Rhabditina</taxon>
        <taxon>Rhabditomorpha</taxon>
        <taxon>Strongyloidea</taxon>
        <taxon>Ancylostomatidae</taxon>
        <taxon>Ancylostomatinae</taxon>
        <taxon>Ancylostoma</taxon>
    </lineage>
</organism>
<dbReference type="Pfam" id="PF01826">
    <property type="entry name" value="TIL"/>
    <property type="match status" value="2"/>
</dbReference>
<dbReference type="PANTHER" id="PTHR23259:SF82">
    <property type="entry name" value="SERINE PROTEASE INHIBITOR 1 PROTEIN"/>
    <property type="match status" value="1"/>
</dbReference>
<dbReference type="AlphaFoldDB" id="A0A368F3L2"/>
<evidence type="ECO:0000256" key="3">
    <source>
        <dbReference type="ARBA" id="ARBA00023157"/>
    </source>
</evidence>
<dbReference type="CDD" id="cd19941">
    <property type="entry name" value="TIL"/>
    <property type="match status" value="3"/>
</dbReference>
<evidence type="ECO:0000259" key="4">
    <source>
        <dbReference type="Pfam" id="PF01826"/>
    </source>
</evidence>
<evidence type="ECO:0000313" key="6">
    <source>
        <dbReference type="Proteomes" id="UP000252519"/>
    </source>
</evidence>
<sequence>VPTAVVNSTVSPCGKNEVLDECGNECENKCNQEKKICRVRVCFTGLGACACDEGFFRNKKGECVSEDDCEYDNMEFITFPPEETKALNNCSLHEYYDHCGGTLCEPTCEEPDRVCLSRACSGPADCPCDTGYYRNKAGICVTEDECQDDFMEIITFPPETTETPKNCSVHEYYEYCGGTHCEPTCEEPNRVCLSRACFGPADCPCDKGYYRNKAGKCVTEDECQDDFMEIITFDQKR</sequence>